<dbReference type="GO" id="GO:0005886">
    <property type="term" value="C:plasma membrane"/>
    <property type="evidence" value="ECO:0007669"/>
    <property type="project" value="TreeGrafter"/>
</dbReference>
<dbReference type="GeneID" id="20224522"/>
<sequence length="603" mass="63519">MEASAAPPPAPARPPGPAAPPPAPARPPRRPQVLKGCLALAGAAALGGLAAYAVATSRHPSDAAGVGDGATSDAEASLFFDSLDSDADGQIERDELESYVGGAIGGHVLDSAAEIADGVASIFENADADADAQLSATDMRAYWKALGSLLSVREVAAWVEHAVQLPRDIADKFVDAGVSGYDFAELARDVSERGALKTEVGVRTQRQRATLARAMRMRLTGVGDPPASPAPLSILGGAKCTSAHLAWTAADGGGFPTHKYVLERRAKREGMAWEVVGDGYFHEFRDERLRPGVGYDYRVAAWNAIGRGPYATASASSAQREACDPLEYLGAMALAPLFSLLRSAVFLGQLLLSGIVLFLAALRLVDAGAGDADYHPVFRALWTLCRVVTDYVPFARDLLLLVDPALGRVEVPELRERRTPGESDHALVGTSPATLPPEMSAPARRASSLNRRSRSPPLTRSSSAGSLGDDRERPSDAACSQCGKPFITGYRTRHYCYVCAASFCKRCGVVKHSNMVTCPVGARCACARCAHDQPALGRLPSRSPEPPTRELAGGAPPKTQSFSSLTRASSPTTPTATAPPEKFDRSQPVAPKSVGRNKNSSSS</sequence>
<name>F0Y7Y4_AURAN</name>
<dbReference type="GO" id="GO:0005783">
    <property type="term" value="C:endoplasmic reticulum"/>
    <property type="evidence" value="ECO:0007669"/>
    <property type="project" value="TreeGrafter"/>
</dbReference>
<evidence type="ECO:0000256" key="1">
    <source>
        <dbReference type="ARBA" id="ARBA00022837"/>
    </source>
</evidence>
<dbReference type="PROSITE" id="PS51318">
    <property type="entry name" value="TAT"/>
    <property type="match status" value="1"/>
</dbReference>
<dbReference type="KEGG" id="aaf:AURANDRAFT_63828"/>
<dbReference type="AlphaFoldDB" id="F0Y7Y4"/>
<feature type="region of interest" description="Disordered" evidence="2">
    <location>
        <begin position="535"/>
        <end position="603"/>
    </location>
</feature>
<dbReference type="GO" id="GO:0006874">
    <property type="term" value="P:intracellular calcium ion homeostasis"/>
    <property type="evidence" value="ECO:0007669"/>
    <property type="project" value="TreeGrafter"/>
</dbReference>
<evidence type="ECO:0000259" key="4">
    <source>
        <dbReference type="PROSITE" id="PS50853"/>
    </source>
</evidence>
<dbReference type="CDD" id="cd00065">
    <property type="entry name" value="FYVE_like_SF"/>
    <property type="match status" value="1"/>
</dbReference>
<evidence type="ECO:0000256" key="2">
    <source>
        <dbReference type="SAM" id="MobiDB-lite"/>
    </source>
</evidence>
<dbReference type="GO" id="GO:0002115">
    <property type="term" value="P:store-operated calcium entry"/>
    <property type="evidence" value="ECO:0007669"/>
    <property type="project" value="TreeGrafter"/>
</dbReference>
<feature type="compositionally biased region" description="Low complexity" evidence="2">
    <location>
        <begin position="563"/>
        <end position="580"/>
    </location>
</feature>
<dbReference type="EMBL" id="GL833127">
    <property type="protein sequence ID" value="EGB08512.1"/>
    <property type="molecule type" value="Genomic_DNA"/>
</dbReference>
<feature type="compositionally biased region" description="Basic and acidic residues" evidence="2">
    <location>
        <begin position="413"/>
        <end position="425"/>
    </location>
</feature>
<dbReference type="GO" id="GO:0005509">
    <property type="term" value="F:calcium ion binding"/>
    <property type="evidence" value="ECO:0007669"/>
    <property type="project" value="InterPro"/>
</dbReference>
<keyword evidence="6" id="KW-1185">Reference proteome</keyword>
<dbReference type="InterPro" id="IPR018247">
    <property type="entry name" value="EF_Hand_1_Ca_BS"/>
</dbReference>
<dbReference type="InterPro" id="IPR011992">
    <property type="entry name" value="EF-hand-dom_pair"/>
</dbReference>
<feature type="domain" description="Fibronectin type-III" evidence="4">
    <location>
        <begin position="225"/>
        <end position="321"/>
    </location>
</feature>
<dbReference type="InParanoid" id="F0Y7Y4"/>
<dbReference type="InterPro" id="IPR002048">
    <property type="entry name" value="EF_hand_dom"/>
</dbReference>
<dbReference type="InterPro" id="IPR003961">
    <property type="entry name" value="FN3_dom"/>
</dbReference>
<dbReference type="SMART" id="SM00060">
    <property type="entry name" value="FN3"/>
    <property type="match status" value="1"/>
</dbReference>
<dbReference type="InterPro" id="IPR037608">
    <property type="entry name" value="STIM1/2"/>
</dbReference>
<protein>
    <submittedName>
        <fullName evidence="5">Uncharacterized protein</fullName>
    </submittedName>
</protein>
<dbReference type="PROSITE" id="PS50222">
    <property type="entry name" value="EF_HAND_2"/>
    <property type="match status" value="1"/>
</dbReference>
<dbReference type="Proteomes" id="UP000002729">
    <property type="component" value="Unassembled WGS sequence"/>
</dbReference>
<dbReference type="RefSeq" id="XP_009036522.1">
    <property type="nucleotide sequence ID" value="XM_009038274.1"/>
</dbReference>
<dbReference type="InterPro" id="IPR036116">
    <property type="entry name" value="FN3_sf"/>
</dbReference>
<dbReference type="PROSITE" id="PS50853">
    <property type="entry name" value="FN3"/>
    <property type="match status" value="1"/>
</dbReference>
<dbReference type="InterPro" id="IPR006311">
    <property type="entry name" value="TAT_signal"/>
</dbReference>
<dbReference type="PROSITE" id="PS00018">
    <property type="entry name" value="EF_HAND_1"/>
    <property type="match status" value="1"/>
</dbReference>
<dbReference type="OrthoDB" id="205195at2759"/>
<accession>F0Y7Y4</accession>
<organism evidence="6">
    <name type="scientific">Aureococcus anophagefferens</name>
    <name type="common">Harmful bloom alga</name>
    <dbReference type="NCBI Taxonomy" id="44056"/>
    <lineage>
        <taxon>Eukaryota</taxon>
        <taxon>Sar</taxon>
        <taxon>Stramenopiles</taxon>
        <taxon>Ochrophyta</taxon>
        <taxon>Pelagophyceae</taxon>
        <taxon>Pelagomonadales</taxon>
        <taxon>Pelagomonadaceae</taxon>
        <taxon>Aureococcus</taxon>
    </lineage>
</organism>
<dbReference type="PANTHER" id="PTHR15136">
    <property type="entry name" value="STROMAL INTERACTION MOLECULE HOMOLOG"/>
    <property type="match status" value="1"/>
</dbReference>
<gene>
    <name evidence="5" type="ORF">AURANDRAFT_63828</name>
</gene>
<feature type="compositionally biased region" description="Low complexity" evidence="2">
    <location>
        <begin position="440"/>
        <end position="464"/>
    </location>
</feature>
<dbReference type="InterPro" id="IPR013783">
    <property type="entry name" value="Ig-like_fold"/>
</dbReference>
<dbReference type="eggNOG" id="ENOG502RZA2">
    <property type="taxonomic scope" value="Eukaryota"/>
</dbReference>
<feature type="compositionally biased region" description="Pro residues" evidence="2">
    <location>
        <begin position="1"/>
        <end position="26"/>
    </location>
</feature>
<evidence type="ECO:0000313" key="5">
    <source>
        <dbReference type="EMBL" id="EGB08512.1"/>
    </source>
</evidence>
<feature type="region of interest" description="Disordered" evidence="2">
    <location>
        <begin position="413"/>
        <end position="478"/>
    </location>
</feature>
<dbReference type="Gene3D" id="2.60.40.10">
    <property type="entry name" value="Immunoglobulins"/>
    <property type="match status" value="1"/>
</dbReference>
<dbReference type="SUPFAM" id="SSF49265">
    <property type="entry name" value="Fibronectin type III"/>
    <property type="match status" value="1"/>
</dbReference>
<evidence type="ECO:0000259" key="3">
    <source>
        <dbReference type="PROSITE" id="PS50222"/>
    </source>
</evidence>
<dbReference type="CDD" id="cd00063">
    <property type="entry name" value="FN3"/>
    <property type="match status" value="1"/>
</dbReference>
<feature type="domain" description="EF-hand" evidence="3">
    <location>
        <begin position="71"/>
        <end position="106"/>
    </location>
</feature>
<reference evidence="5 6" key="1">
    <citation type="journal article" date="2011" name="Proc. Natl. Acad. Sci. U.S.A.">
        <title>Niche of harmful alga Aureococcus anophagefferens revealed through ecogenomics.</title>
        <authorList>
            <person name="Gobler C.J."/>
            <person name="Berry D.L."/>
            <person name="Dyhrman S.T."/>
            <person name="Wilhelm S.W."/>
            <person name="Salamov A."/>
            <person name="Lobanov A.V."/>
            <person name="Zhang Y."/>
            <person name="Collier J.L."/>
            <person name="Wurch L.L."/>
            <person name="Kustka A.B."/>
            <person name="Dill B.D."/>
            <person name="Shah M."/>
            <person name="VerBerkmoes N.C."/>
            <person name="Kuo A."/>
            <person name="Terry A."/>
            <person name="Pangilinan J."/>
            <person name="Lindquist E.A."/>
            <person name="Lucas S."/>
            <person name="Paulsen I.T."/>
            <person name="Hattenrath-Lehmann T.K."/>
            <person name="Talmage S.C."/>
            <person name="Walker E.A."/>
            <person name="Koch F."/>
            <person name="Burson A.M."/>
            <person name="Marcoval M.A."/>
            <person name="Tang Y.Z."/>
            <person name="Lecleir G.R."/>
            <person name="Coyne K.J."/>
            <person name="Berg G.M."/>
            <person name="Bertrand E.M."/>
            <person name="Saito M.A."/>
            <person name="Gladyshev V.N."/>
            <person name="Grigoriev I.V."/>
        </authorList>
    </citation>
    <scope>NUCLEOTIDE SEQUENCE [LARGE SCALE GENOMIC DNA]</scope>
    <source>
        <strain evidence="6">CCMP 1984</strain>
    </source>
</reference>
<dbReference type="SUPFAM" id="SSF47473">
    <property type="entry name" value="EF-hand"/>
    <property type="match status" value="1"/>
</dbReference>
<evidence type="ECO:0000313" key="6">
    <source>
        <dbReference type="Proteomes" id="UP000002729"/>
    </source>
</evidence>
<proteinExistence type="predicted"/>
<keyword evidence="1" id="KW-0106">Calcium</keyword>
<dbReference type="Gene3D" id="1.10.238.10">
    <property type="entry name" value="EF-hand"/>
    <property type="match status" value="1"/>
</dbReference>
<dbReference type="GO" id="GO:0005246">
    <property type="term" value="F:calcium channel regulator activity"/>
    <property type="evidence" value="ECO:0007669"/>
    <property type="project" value="InterPro"/>
</dbReference>
<feature type="region of interest" description="Disordered" evidence="2">
    <location>
        <begin position="1"/>
        <end position="31"/>
    </location>
</feature>
<dbReference type="PANTHER" id="PTHR15136:SF13">
    <property type="entry name" value="SAM DOMAIN-CONTAINING PROTEIN"/>
    <property type="match status" value="1"/>
</dbReference>